<sequence>MKKFSKVVLILNSIVVLSFFSSCKNKKEIRELTLVVVNNLDFARNEVVAIKSADISEVLKHSRQESIRIQNQTTKEYITTQWIDNDQDGVMDELLFQSEAPANASVKYVLVIDSLINAKETTAVTFSRLVPERTDDYTWENDKVAFRTYGPEAQRRIEQNEYGGTLSSGIDLWLKRVNYSIIDKWYAKNIETEGYYHIDHGEGYDPYHVGKSRGTGGIGIWENDSLYVSKNFIAYKTIARGPLRTVFELDYAPWSNYKIKETKRVTLDLGSNFSKFEIKLNSEEEAPNYTIGITKHDGKGEVKLNNQEGWFRHWEPIDDAFIGEGIVIDNSLVKESINHDSKTPDQSQVLIVTQPKENTLSYYVGFAWTKSGQVFNVEDWDKMLDKQSMIVKSPLVLSIVKTSK</sequence>
<reference evidence="1" key="1">
    <citation type="submission" date="2024-04" db="EMBL/GenBank/DDBJ databases">
        <title>Mariniflexile litorale, isolated from the shallow sediments of the Sea of Japan.</title>
        <authorList>
            <person name="Romanenko L."/>
            <person name="Isaeva M."/>
        </authorList>
    </citation>
    <scope>NUCLEOTIDE SEQUENCE [LARGE SCALE GENOMIC DNA]</scope>
    <source>
        <strain evidence="1">KMM 9835</strain>
    </source>
</reference>
<accession>A0AAU7ECD7</accession>
<dbReference type="PROSITE" id="PS51257">
    <property type="entry name" value="PROKAR_LIPOPROTEIN"/>
    <property type="match status" value="1"/>
</dbReference>
<organism evidence="1 2">
    <name type="scientific">Mariniflexile litorale</name>
    <dbReference type="NCBI Taxonomy" id="3045158"/>
    <lineage>
        <taxon>Bacteria</taxon>
        <taxon>Pseudomonadati</taxon>
        <taxon>Bacteroidota</taxon>
        <taxon>Flavobacteriia</taxon>
        <taxon>Flavobacteriales</taxon>
        <taxon>Flavobacteriaceae</taxon>
        <taxon>Mariniflexile</taxon>
    </lineage>
</organism>
<protein>
    <submittedName>
        <fullName evidence="1">DUF4861 family protein</fullName>
    </submittedName>
</protein>
<dbReference type="EMBL" id="CP155618">
    <property type="protein sequence ID" value="XBL13079.1"/>
    <property type="molecule type" value="Genomic_DNA"/>
</dbReference>
<name>A0AAU7ECD7_9FLAO</name>
<dbReference type="InterPro" id="IPR032342">
    <property type="entry name" value="DUF4861"/>
</dbReference>
<dbReference type="Pfam" id="PF16153">
    <property type="entry name" value="DUF4861"/>
    <property type="match status" value="1"/>
</dbReference>
<dbReference type="Proteomes" id="UP001224325">
    <property type="component" value="Chromosome"/>
</dbReference>
<keyword evidence="2" id="KW-1185">Reference proteome</keyword>
<dbReference type="RefSeq" id="WP_308993889.1">
    <property type="nucleotide sequence ID" value="NZ_CP155618.1"/>
</dbReference>
<dbReference type="KEGG" id="mlil:QLS71_012160"/>
<proteinExistence type="predicted"/>
<evidence type="ECO:0000313" key="1">
    <source>
        <dbReference type="EMBL" id="XBL13079.1"/>
    </source>
</evidence>
<gene>
    <name evidence="1" type="ORF">QLS71_012160</name>
</gene>
<dbReference type="AlphaFoldDB" id="A0AAU7ECD7"/>
<evidence type="ECO:0000313" key="2">
    <source>
        <dbReference type="Proteomes" id="UP001224325"/>
    </source>
</evidence>